<keyword evidence="3" id="KW-1185">Reference proteome</keyword>
<gene>
    <name evidence="2" type="ORF">Ade02nite_89560</name>
</gene>
<dbReference type="Proteomes" id="UP000609879">
    <property type="component" value="Unassembled WGS sequence"/>
</dbReference>
<sequence length="84" mass="8742">MATSFAAMPESTNTILGAAVARVPKLALVLDVGELPDVAVDECLHISVEEAPSATSIVPRRRLRQTATDDPGGVVGARHGRLVP</sequence>
<feature type="region of interest" description="Disordered" evidence="1">
    <location>
        <begin position="64"/>
        <end position="84"/>
    </location>
</feature>
<organism evidence="2 3">
    <name type="scientific">Paractinoplanes deccanensis</name>
    <dbReference type="NCBI Taxonomy" id="113561"/>
    <lineage>
        <taxon>Bacteria</taxon>
        <taxon>Bacillati</taxon>
        <taxon>Actinomycetota</taxon>
        <taxon>Actinomycetes</taxon>
        <taxon>Micromonosporales</taxon>
        <taxon>Micromonosporaceae</taxon>
        <taxon>Paractinoplanes</taxon>
    </lineage>
</organism>
<proteinExistence type="predicted"/>
<accession>A0ABQ3YJY5</accession>
<evidence type="ECO:0000256" key="1">
    <source>
        <dbReference type="SAM" id="MobiDB-lite"/>
    </source>
</evidence>
<protein>
    <submittedName>
        <fullName evidence="2">Uncharacterized protein</fullName>
    </submittedName>
</protein>
<evidence type="ECO:0000313" key="3">
    <source>
        <dbReference type="Proteomes" id="UP000609879"/>
    </source>
</evidence>
<dbReference type="EMBL" id="BOMI01000189">
    <property type="protein sequence ID" value="GID80315.1"/>
    <property type="molecule type" value="Genomic_DNA"/>
</dbReference>
<evidence type="ECO:0000313" key="2">
    <source>
        <dbReference type="EMBL" id="GID80315.1"/>
    </source>
</evidence>
<comment type="caution">
    <text evidence="2">The sequence shown here is derived from an EMBL/GenBank/DDBJ whole genome shotgun (WGS) entry which is preliminary data.</text>
</comment>
<reference evidence="2 3" key="1">
    <citation type="submission" date="2021-01" db="EMBL/GenBank/DDBJ databases">
        <title>Whole genome shotgun sequence of Actinoplanes deccanensis NBRC 13994.</title>
        <authorList>
            <person name="Komaki H."/>
            <person name="Tamura T."/>
        </authorList>
    </citation>
    <scope>NUCLEOTIDE SEQUENCE [LARGE SCALE GENOMIC DNA]</scope>
    <source>
        <strain evidence="2 3">NBRC 13994</strain>
    </source>
</reference>
<name>A0ABQ3YJY5_9ACTN</name>